<dbReference type="InterPro" id="IPR025127">
    <property type="entry name" value="DUF4054"/>
</dbReference>
<comment type="caution">
    <text evidence="1">The sequence shown here is derived from an EMBL/GenBank/DDBJ whole genome shotgun (WGS) entry which is preliminary data.</text>
</comment>
<dbReference type="AlphaFoldDB" id="A0A0A0DAD4"/>
<organism evidence="1 2">
    <name type="scientific">Inquilinus limosus MP06</name>
    <dbReference type="NCBI Taxonomy" id="1398085"/>
    <lineage>
        <taxon>Bacteria</taxon>
        <taxon>Pseudomonadati</taxon>
        <taxon>Pseudomonadota</taxon>
        <taxon>Alphaproteobacteria</taxon>
        <taxon>Rhodospirillales</taxon>
        <taxon>Rhodospirillaceae</taxon>
        <taxon>Inquilinus</taxon>
    </lineage>
</organism>
<name>A0A0A0DAD4_9PROT</name>
<sequence>MDGLTPADVKVRFPGFAAAADATVQAALDEAALLAGTDWTSAPDARLGRLLLTAHILTLDGQGSSAEAAAFAAGGFSRIRSGALELERPGIAGTEPGLLGSTSYGRRFLELLQRNVPAVTVV</sequence>
<dbReference type="RefSeq" id="WP_034833542.1">
    <property type="nucleotide sequence ID" value="NZ_JANX01000055.1"/>
</dbReference>
<gene>
    <name evidence="1" type="ORF">P409_07020</name>
</gene>
<evidence type="ECO:0000313" key="1">
    <source>
        <dbReference type="EMBL" id="KGM34990.1"/>
    </source>
</evidence>
<dbReference type="Proteomes" id="UP000029995">
    <property type="component" value="Unassembled WGS sequence"/>
</dbReference>
<protein>
    <recommendedName>
        <fullName evidence="3">DUF4054 domain-containing protein</fullName>
    </recommendedName>
</protein>
<dbReference type="Pfam" id="PF13262">
    <property type="entry name" value="DUF4054"/>
    <property type="match status" value="1"/>
</dbReference>
<accession>A0A0A0DAD4</accession>
<evidence type="ECO:0000313" key="2">
    <source>
        <dbReference type="Proteomes" id="UP000029995"/>
    </source>
</evidence>
<reference evidence="1 2" key="1">
    <citation type="submission" date="2014-01" db="EMBL/GenBank/DDBJ databases">
        <title>Genome sequence determination for a cystic fibrosis isolate, Inquilinus limosus.</title>
        <authorList>
            <person name="Pino M."/>
            <person name="Di Conza J."/>
            <person name="Gutkind G."/>
        </authorList>
    </citation>
    <scope>NUCLEOTIDE SEQUENCE [LARGE SCALE GENOMIC DNA]</scope>
    <source>
        <strain evidence="1 2">MP06</strain>
    </source>
</reference>
<dbReference type="OrthoDB" id="7583638at2"/>
<proteinExistence type="predicted"/>
<dbReference type="EMBL" id="JANX01000055">
    <property type="protein sequence ID" value="KGM34990.1"/>
    <property type="molecule type" value="Genomic_DNA"/>
</dbReference>
<evidence type="ECO:0008006" key="3">
    <source>
        <dbReference type="Google" id="ProtNLM"/>
    </source>
</evidence>